<name>A0ABV3IX73_9ACTN</name>
<comment type="caution">
    <text evidence="3">The sequence shown here is derived from an EMBL/GenBank/DDBJ whole genome shotgun (WGS) entry which is preliminary data.</text>
</comment>
<dbReference type="SUPFAM" id="SSF48576">
    <property type="entry name" value="Terpenoid synthases"/>
    <property type="match status" value="1"/>
</dbReference>
<comment type="similarity">
    <text evidence="2">Belongs to the terpene synthase family.</text>
</comment>
<dbReference type="EC" id="4.2.3.-" evidence="2"/>
<proteinExistence type="inferred from homology"/>
<keyword evidence="4" id="KW-1185">Reference proteome</keyword>
<dbReference type="PANTHER" id="PTHR35201">
    <property type="entry name" value="TERPENE SYNTHASE"/>
    <property type="match status" value="1"/>
</dbReference>
<evidence type="ECO:0000256" key="1">
    <source>
        <dbReference type="ARBA" id="ARBA00023239"/>
    </source>
</evidence>
<keyword evidence="2" id="KW-0479">Metal-binding</keyword>
<gene>
    <name evidence="3" type="ORF">AB0L03_19795</name>
</gene>
<protein>
    <recommendedName>
        <fullName evidence="2">Terpene synthase</fullName>
        <ecNumber evidence="2">4.2.3.-</ecNumber>
    </recommendedName>
</protein>
<keyword evidence="2" id="KW-0460">Magnesium</keyword>
<dbReference type="Pfam" id="PF19086">
    <property type="entry name" value="Terpene_syn_C_2"/>
    <property type="match status" value="1"/>
</dbReference>
<dbReference type="RefSeq" id="WP_366088882.1">
    <property type="nucleotide sequence ID" value="NZ_JBFASG010000019.1"/>
</dbReference>
<comment type="cofactor">
    <cofactor evidence="2">
        <name>Mg(2+)</name>
        <dbReference type="ChEBI" id="CHEBI:18420"/>
    </cofactor>
</comment>
<reference evidence="3 4" key="1">
    <citation type="submission" date="2024-06" db="EMBL/GenBank/DDBJ databases">
        <title>The Natural Products Discovery Center: Release of the First 8490 Sequenced Strains for Exploring Actinobacteria Biosynthetic Diversity.</title>
        <authorList>
            <person name="Kalkreuter E."/>
            <person name="Kautsar S.A."/>
            <person name="Yang D."/>
            <person name="Bader C.D."/>
            <person name="Teijaro C.N."/>
            <person name="Fluegel L."/>
            <person name="Davis C.M."/>
            <person name="Simpson J.R."/>
            <person name="Lauterbach L."/>
            <person name="Steele A.D."/>
            <person name="Gui C."/>
            <person name="Meng S."/>
            <person name="Li G."/>
            <person name="Viehrig K."/>
            <person name="Ye F."/>
            <person name="Su P."/>
            <person name="Kiefer A.F."/>
            <person name="Nichols A."/>
            <person name="Cepeda A.J."/>
            <person name="Yan W."/>
            <person name="Fan B."/>
            <person name="Jiang Y."/>
            <person name="Adhikari A."/>
            <person name="Zheng C.-J."/>
            <person name="Schuster L."/>
            <person name="Cowan T.M."/>
            <person name="Smanski M.J."/>
            <person name="Chevrette M.G."/>
            <person name="De Carvalho L.P.S."/>
            <person name="Shen B."/>
        </authorList>
    </citation>
    <scope>NUCLEOTIDE SEQUENCE [LARGE SCALE GENOMIC DNA]</scope>
    <source>
        <strain evidence="3 4">NPDC053791</strain>
    </source>
</reference>
<evidence type="ECO:0000256" key="2">
    <source>
        <dbReference type="RuleBase" id="RU366034"/>
    </source>
</evidence>
<evidence type="ECO:0000313" key="3">
    <source>
        <dbReference type="EMBL" id="MEV4925051.1"/>
    </source>
</evidence>
<organism evidence="3 4">
    <name type="scientific">Streptomyces roseoverticillatus</name>
    <dbReference type="NCBI Taxonomy" id="66429"/>
    <lineage>
        <taxon>Bacteria</taxon>
        <taxon>Bacillati</taxon>
        <taxon>Actinomycetota</taxon>
        <taxon>Actinomycetes</taxon>
        <taxon>Kitasatosporales</taxon>
        <taxon>Streptomycetaceae</taxon>
        <taxon>Streptomyces</taxon>
    </lineage>
</organism>
<dbReference type="PANTHER" id="PTHR35201:SF4">
    <property type="entry name" value="BETA-PINACENE SYNTHASE-RELATED"/>
    <property type="match status" value="1"/>
</dbReference>
<dbReference type="InterPro" id="IPR034686">
    <property type="entry name" value="Terpene_cyclase-like_2"/>
</dbReference>
<dbReference type="InterPro" id="IPR008949">
    <property type="entry name" value="Isoprenoid_synthase_dom_sf"/>
</dbReference>
<dbReference type="Proteomes" id="UP001552479">
    <property type="component" value="Unassembled WGS sequence"/>
</dbReference>
<dbReference type="EMBL" id="JBFASG010000019">
    <property type="protein sequence ID" value="MEV4925051.1"/>
    <property type="molecule type" value="Genomic_DNA"/>
</dbReference>
<dbReference type="Gene3D" id="1.10.600.10">
    <property type="entry name" value="Farnesyl Diphosphate Synthase"/>
    <property type="match status" value="1"/>
</dbReference>
<accession>A0ABV3IX73</accession>
<sequence>MSSSRTLEYFRRAHVGRFVGWGVPDGLQGPLQVATNYCNWLFAFDDAVCDERLGGSTPGSLATYLTRMARMLETPTVPMLRDDKWAMSLLDIQLTLAAHATPAQVYRWVDQVQDYFTGLVWEAAIRETGEIASLSDYIMMWQKNSATLSALAFIEVAGGYVLTAEEVHDPRVHALQDISAALVGWCNDIVSYNKEAFREQHFGFPEIQNLVPVLADEQGCSIDEAARQAVVMHDTAMRRLAELSEQVCRQAGPGLSCFVEGLCQWVRGSLEWHLTTDRYADPNDPGEPVADHVAMPAVLASPTTAAGPGALEVPAVAWWWDC</sequence>
<evidence type="ECO:0000313" key="4">
    <source>
        <dbReference type="Proteomes" id="UP001552479"/>
    </source>
</evidence>
<keyword evidence="1 2" id="KW-0456">Lyase</keyword>